<dbReference type="Proteomes" id="UP001516400">
    <property type="component" value="Unassembled WGS sequence"/>
</dbReference>
<organism evidence="2 3">
    <name type="scientific">Cryptolaemus montrouzieri</name>
    <dbReference type="NCBI Taxonomy" id="559131"/>
    <lineage>
        <taxon>Eukaryota</taxon>
        <taxon>Metazoa</taxon>
        <taxon>Ecdysozoa</taxon>
        <taxon>Arthropoda</taxon>
        <taxon>Hexapoda</taxon>
        <taxon>Insecta</taxon>
        <taxon>Pterygota</taxon>
        <taxon>Neoptera</taxon>
        <taxon>Endopterygota</taxon>
        <taxon>Coleoptera</taxon>
        <taxon>Polyphaga</taxon>
        <taxon>Cucujiformia</taxon>
        <taxon>Coccinelloidea</taxon>
        <taxon>Coccinellidae</taxon>
        <taxon>Scymninae</taxon>
        <taxon>Scymnini</taxon>
        <taxon>Cryptolaemus</taxon>
    </lineage>
</organism>
<gene>
    <name evidence="2" type="ORF">HHI36_000958</name>
</gene>
<comment type="caution">
    <text evidence="2">The sequence shown here is derived from an EMBL/GenBank/DDBJ whole genome shotgun (WGS) entry which is preliminary data.</text>
</comment>
<reference evidence="2 3" key="1">
    <citation type="journal article" date="2021" name="BMC Biol.">
        <title>Horizontally acquired antibacterial genes associated with adaptive radiation of ladybird beetles.</title>
        <authorList>
            <person name="Li H.S."/>
            <person name="Tang X.F."/>
            <person name="Huang Y.H."/>
            <person name="Xu Z.Y."/>
            <person name="Chen M.L."/>
            <person name="Du X.Y."/>
            <person name="Qiu B.Y."/>
            <person name="Chen P.T."/>
            <person name="Zhang W."/>
            <person name="Slipinski A."/>
            <person name="Escalona H.E."/>
            <person name="Waterhouse R.M."/>
            <person name="Zwick A."/>
            <person name="Pang H."/>
        </authorList>
    </citation>
    <scope>NUCLEOTIDE SEQUENCE [LARGE SCALE GENOMIC DNA]</scope>
    <source>
        <strain evidence="2">SYSU2018</strain>
    </source>
</reference>
<proteinExistence type="predicted"/>
<evidence type="ECO:0000313" key="2">
    <source>
        <dbReference type="EMBL" id="KAL3286452.1"/>
    </source>
</evidence>
<sequence>MGLPGLWKSLSYRNSKDVKAKRQHLRNNFRCGRKAQKNNESGQVPHVNDAPTSGNYEAPTNASDQNIEGPSTPDNENIPLGPSTASRNISAIPKKKI</sequence>
<feature type="compositionally biased region" description="Polar residues" evidence="1">
    <location>
        <begin position="50"/>
        <end position="75"/>
    </location>
</feature>
<feature type="compositionally biased region" description="Basic residues" evidence="1">
    <location>
        <begin position="21"/>
        <end position="36"/>
    </location>
</feature>
<feature type="region of interest" description="Disordered" evidence="1">
    <location>
        <begin position="16"/>
        <end position="97"/>
    </location>
</feature>
<evidence type="ECO:0000313" key="3">
    <source>
        <dbReference type="Proteomes" id="UP001516400"/>
    </source>
</evidence>
<keyword evidence="3" id="KW-1185">Reference proteome</keyword>
<protein>
    <submittedName>
        <fullName evidence="2">Uncharacterized protein</fullName>
    </submittedName>
</protein>
<dbReference type="AlphaFoldDB" id="A0ABD2P6V0"/>
<dbReference type="EMBL" id="JABFTP020000185">
    <property type="protein sequence ID" value="KAL3286452.1"/>
    <property type="molecule type" value="Genomic_DNA"/>
</dbReference>
<evidence type="ECO:0000256" key="1">
    <source>
        <dbReference type="SAM" id="MobiDB-lite"/>
    </source>
</evidence>
<accession>A0ABD2P6V0</accession>
<name>A0ABD2P6V0_9CUCU</name>